<name>A0ABV8GEE5_9ACTN</name>
<keyword evidence="2" id="KW-1185">Reference proteome</keyword>
<dbReference type="RefSeq" id="WP_379530794.1">
    <property type="nucleotide sequence ID" value="NZ_JBHSBI010000013.1"/>
</dbReference>
<evidence type="ECO:0000313" key="1">
    <source>
        <dbReference type="EMBL" id="MFC4010707.1"/>
    </source>
</evidence>
<evidence type="ECO:0000313" key="2">
    <source>
        <dbReference type="Proteomes" id="UP001595851"/>
    </source>
</evidence>
<gene>
    <name evidence="1" type="ORF">ACFOY2_25995</name>
</gene>
<reference evidence="2" key="1">
    <citation type="journal article" date="2019" name="Int. J. Syst. Evol. Microbiol.">
        <title>The Global Catalogue of Microorganisms (GCM) 10K type strain sequencing project: providing services to taxonomists for standard genome sequencing and annotation.</title>
        <authorList>
            <consortium name="The Broad Institute Genomics Platform"/>
            <consortium name="The Broad Institute Genome Sequencing Center for Infectious Disease"/>
            <person name="Wu L."/>
            <person name="Ma J."/>
        </authorList>
    </citation>
    <scope>NUCLEOTIDE SEQUENCE [LARGE SCALE GENOMIC DNA]</scope>
    <source>
        <strain evidence="2">TBRC 1276</strain>
    </source>
</reference>
<proteinExistence type="predicted"/>
<protein>
    <submittedName>
        <fullName evidence="1">Uncharacterized protein</fullName>
    </submittedName>
</protein>
<dbReference type="Proteomes" id="UP001595851">
    <property type="component" value="Unassembled WGS sequence"/>
</dbReference>
<organism evidence="1 2">
    <name type="scientific">Nonomuraea purpurea</name>
    <dbReference type="NCBI Taxonomy" id="1849276"/>
    <lineage>
        <taxon>Bacteria</taxon>
        <taxon>Bacillati</taxon>
        <taxon>Actinomycetota</taxon>
        <taxon>Actinomycetes</taxon>
        <taxon>Streptosporangiales</taxon>
        <taxon>Streptosporangiaceae</taxon>
        <taxon>Nonomuraea</taxon>
    </lineage>
</organism>
<sequence length="125" mass="12672">MFGVVVVGRGYWVVRSHDSDDEVLAGGFDDFFGDGGHLVNVQDAFDLVDEAGGEAEVAAGDAGDGGDGFGRGEVVGVAEAEVGPVAGEDEGLFVDGQGFVVVDESDAGVELGGSGRGVFRCRACR</sequence>
<accession>A0ABV8GEE5</accession>
<comment type="caution">
    <text evidence="1">The sequence shown here is derived from an EMBL/GenBank/DDBJ whole genome shotgun (WGS) entry which is preliminary data.</text>
</comment>
<dbReference type="EMBL" id="JBHSBI010000013">
    <property type="protein sequence ID" value="MFC4010707.1"/>
    <property type="molecule type" value="Genomic_DNA"/>
</dbReference>